<dbReference type="Gene3D" id="1.20.120.530">
    <property type="entry name" value="GntR ligand-binding domain-like"/>
    <property type="match status" value="1"/>
</dbReference>
<dbReference type="AlphaFoldDB" id="A0A5Q0M825"/>
<reference evidence="5 6" key="1">
    <citation type="submission" date="2019-10" db="EMBL/GenBank/DDBJ databases">
        <title>Complete genome sequence of Variovorax paradoxus 5C-2.</title>
        <authorList>
            <person name="Gogoleva N.E."/>
            <person name="Balkin A.S."/>
        </authorList>
    </citation>
    <scope>NUCLEOTIDE SEQUENCE [LARGE SCALE GENOMIC DNA]</scope>
    <source>
        <strain evidence="5 6">5C-2</strain>
    </source>
</reference>
<evidence type="ECO:0000313" key="6">
    <source>
        <dbReference type="Proteomes" id="UP000326780"/>
    </source>
</evidence>
<dbReference type="InterPro" id="IPR000524">
    <property type="entry name" value="Tscrpt_reg_HTH_GntR"/>
</dbReference>
<proteinExistence type="predicted"/>
<dbReference type="PRINTS" id="PR00035">
    <property type="entry name" value="HTHGNTR"/>
</dbReference>
<sequence length="239" mass="26701">MTAEIIEISRLALHDQVASRLRTMLVEGRIAPGAKLNERELCLQLNVSRTPLREAIKLLAAEGLVDLLPNRGAVAVKLTEADVLNTFEVLAMLEGMSGELAAKRITDEELAEVRALHYEMMACFARRDLSGYYRLNARIHTAINDAAANPVLSNTYRSINARVQSLRFRTNQDETKWQHAVEEHEQMVQALAARDAQAMRKVLTAHVLRKRDTVLELLRAGQIYPTAKSKSKTTSNNAS</sequence>
<dbReference type="PROSITE" id="PS50949">
    <property type="entry name" value="HTH_GNTR"/>
    <property type="match status" value="1"/>
</dbReference>
<dbReference type="Pfam" id="PF00392">
    <property type="entry name" value="GntR"/>
    <property type="match status" value="1"/>
</dbReference>
<accession>A0A5Q0M825</accession>
<dbReference type="RefSeq" id="WP_153284283.1">
    <property type="nucleotide sequence ID" value="NZ_CP045644.1"/>
</dbReference>
<dbReference type="SMART" id="SM00345">
    <property type="entry name" value="HTH_GNTR"/>
    <property type="match status" value="1"/>
</dbReference>
<dbReference type="CDD" id="cd07377">
    <property type="entry name" value="WHTH_GntR"/>
    <property type="match status" value="1"/>
</dbReference>
<dbReference type="InterPro" id="IPR036388">
    <property type="entry name" value="WH-like_DNA-bd_sf"/>
</dbReference>
<dbReference type="InterPro" id="IPR011711">
    <property type="entry name" value="GntR_C"/>
</dbReference>
<dbReference type="PANTHER" id="PTHR43537:SF50">
    <property type="entry name" value="TRANSCRIPTIONAL REGULATORY PROTEIN"/>
    <property type="match status" value="1"/>
</dbReference>
<dbReference type="Proteomes" id="UP000326780">
    <property type="component" value="Chromosome"/>
</dbReference>
<dbReference type="Pfam" id="PF07729">
    <property type="entry name" value="FCD"/>
    <property type="match status" value="1"/>
</dbReference>
<dbReference type="Gene3D" id="1.10.10.10">
    <property type="entry name" value="Winged helix-like DNA-binding domain superfamily/Winged helix DNA-binding domain"/>
    <property type="match status" value="1"/>
</dbReference>
<dbReference type="GO" id="GO:0003700">
    <property type="term" value="F:DNA-binding transcription factor activity"/>
    <property type="evidence" value="ECO:0007669"/>
    <property type="project" value="InterPro"/>
</dbReference>
<dbReference type="SUPFAM" id="SSF48008">
    <property type="entry name" value="GntR ligand-binding domain-like"/>
    <property type="match status" value="1"/>
</dbReference>
<keyword evidence="2" id="KW-0238">DNA-binding</keyword>
<evidence type="ECO:0000256" key="2">
    <source>
        <dbReference type="ARBA" id="ARBA00023125"/>
    </source>
</evidence>
<feature type="domain" description="HTH gntR-type" evidence="4">
    <location>
        <begin position="11"/>
        <end position="78"/>
    </location>
</feature>
<organism evidence="5 6">
    <name type="scientific">Variovorax paradoxus</name>
    <dbReference type="NCBI Taxonomy" id="34073"/>
    <lineage>
        <taxon>Bacteria</taxon>
        <taxon>Pseudomonadati</taxon>
        <taxon>Pseudomonadota</taxon>
        <taxon>Betaproteobacteria</taxon>
        <taxon>Burkholderiales</taxon>
        <taxon>Comamonadaceae</taxon>
        <taxon>Variovorax</taxon>
    </lineage>
</organism>
<gene>
    <name evidence="5" type="ORF">GFK26_24700</name>
</gene>
<dbReference type="PANTHER" id="PTHR43537">
    <property type="entry name" value="TRANSCRIPTIONAL REGULATOR, GNTR FAMILY"/>
    <property type="match status" value="1"/>
</dbReference>
<dbReference type="SUPFAM" id="SSF46785">
    <property type="entry name" value="Winged helix' DNA-binding domain"/>
    <property type="match status" value="1"/>
</dbReference>
<keyword evidence="1" id="KW-0805">Transcription regulation</keyword>
<evidence type="ECO:0000256" key="1">
    <source>
        <dbReference type="ARBA" id="ARBA00023015"/>
    </source>
</evidence>
<dbReference type="SMART" id="SM00895">
    <property type="entry name" value="FCD"/>
    <property type="match status" value="1"/>
</dbReference>
<dbReference type="InterPro" id="IPR036390">
    <property type="entry name" value="WH_DNA-bd_sf"/>
</dbReference>
<keyword evidence="3" id="KW-0804">Transcription</keyword>
<dbReference type="EMBL" id="CP045644">
    <property type="protein sequence ID" value="QFZ85741.1"/>
    <property type="molecule type" value="Genomic_DNA"/>
</dbReference>
<protein>
    <submittedName>
        <fullName evidence="5">FCD domain-containing protein</fullName>
    </submittedName>
</protein>
<name>A0A5Q0M825_VARPD</name>
<evidence type="ECO:0000256" key="3">
    <source>
        <dbReference type="ARBA" id="ARBA00023163"/>
    </source>
</evidence>
<evidence type="ECO:0000313" key="5">
    <source>
        <dbReference type="EMBL" id="QFZ85741.1"/>
    </source>
</evidence>
<dbReference type="GO" id="GO:0003677">
    <property type="term" value="F:DNA binding"/>
    <property type="evidence" value="ECO:0007669"/>
    <property type="project" value="UniProtKB-KW"/>
</dbReference>
<evidence type="ECO:0000259" key="4">
    <source>
        <dbReference type="PROSITE" id="PS50949"/>
    </source>
</evidence>
<dbReference type="InterPro" id="IPR008920">
    <property type="entry name" value="TF_FadR/GntR_C"/>
</dbReference>